<dbReference type="STRING" id="696281.Desru_0463"/>
<reference evidence="3" key="1">
    <citation type="submission" date="2011-05" db="EMBL/GenBank/DDBJ databases">
        <title>Complete sequence of Desulfotomaculum ruminis DSM 2154.</title>
        <authorList>
            <person name="Lucas S."/>
            <person name="Copeland A."/>
            <person name="Lapidus A."/>
            <person name="Cheng J.-F."/>
            <person name="Goodwin L."/>
            <person name="Pitluck S."/>
            <person name="Lu M."/>
            <person name="Detter J.C."/>
            <person name="Han C."/>
            <person name="Tapia R."/>
            <person name="Land M."/>
            <person name="Hauser L."/>
            <person name="Kyrpides N."/>
            <person name="Ivanova N."/>
            <person name="Mikhailova N."/>
            <person name="Pagani I."/>
            <person name="Stams A.J.M."/>
            <person name="Plugge C.M."/>
            <person name="Muyzer G."/>
            <person name="Kuever J."/>
            <person name="Parshina S.N."/>
            <person name="Ivanova A.E."/>
            <person name="Nazina T.N."/>
            <person name="Brambilla E."/>
            <person name="Spring S."/>
            <person name="Klenk H.-P."/>
            <person name="Woyke T."/>
        </authorList>
    </citation>
    <scope>NUCLEOTIDE SEQUENCE [LARGE SCALE GENOMIC DNA]</scope>
    <source>
        <strain evidence="3">ATCC 23193 / DSM 2154 / NCIB 8452 / DL</strain>
    </source>
</reference>
<feature type="compositionally biased region" description="Basic and acidic residues" evidence="1">
    <location>
        <begin position="146"/>
        <end position="158"/>
    </location>
</feature>
<evidence type="ECO:0008006" key="4">
    <source>
        <dbReference type="Google" id="ProtNLM"/>
    </source>
</evidence>
<sequence>MKRKLTKAEKFLLLTVLLVGGFYLYLNKVYDPKASAYEQTRTEIIKLQQEIQDFGEPAGTQKIAAKVNESKKQNQWLKAELNDELTKKKALNIREVTLVLDQLSSLAVASGLSIQVVAVKDFDLWEESFSRFKDFQKVKADSLLEEKKADNQNKDKQKNTKQNSKVPEGSTEAKGETTEDPSDPSTYFPWKEYNVILSGDLNYIARYFGAMKEMSHCVLIKKIEVLQNEKTGRLELFLNVLI</sequence>
<dbReference type="RefSeq" id="WP_013840524.1">
    <property type="nucleotide sequence ID" value="NC_015589.1"/>
</dbReference>
<evidence type="ECO:0000313" key="2">
    <source>
        <dbReference type="EMBL" id="AEG58749.1"/>
    </source>
</evidence>
<keyword evidence="3" id="KW-1185">Reference proteome</keyword>
<gene>
    <name evidence="2" type="ordered locus">Desru_0463</name>
</gene>
<evidence type="ECO:0000256" key="1">
    <source>
        <dbReference type="SAM" id="MobiDB-lite"/>
    </source>
</evidence>
<feature type="region of interest" description="Disordered" evidence="1">
    <location>
        <begin position="146"/>
        <end position="184"/>
    </location>
</feature>
<accession>F6DRJ5</accession>
<reference evidence="2 3" key="2">
    <citation type="journal article" date="2012" name="Stand. Genomic Sci.">
        <title>Complete genome sequence of the sulfate-reducing firmicute Desulfotomaculum ruminis type strain (DL(T)).</title>
        <authorList>
            <person name="Spring S."/>
            <person name="Visser M."/>
            <person name="Lu M."/>
            <person name="Copeland A."/>
            <person name="Lapidus A."/>
            <person name="Lucas S."/>
            <person name="Cheng J.F."/>
            <person name="Han C."/>
            <person name="Tapia R."/>
            <person name="Goodwin L.A."/>
            <person name="Pitluck S."/>
            <person name="Ivanova N."/>
            <person name="Land M."/>
            <person name="Hauser L."/>
            <person name="Larimer F."/>
            <person name="Rohde M."/>
            <person name="Goker M."/>
            <person name="Detter J.C."/>
            <person name="Kyrpides N.C."/>
            <person name="Woyke T."/>
            <person name="Schaap P.J."/>
            <person name="Plugge C.M."/>
            <person name="Muyzer G."/>
            <person name="Kuever J."/>
            <person name="Pereira I.A."/>
            <person name="Parshina S.N."/>
            <person name="Bernier-Latmani R."/>
            <person name="Stams A.J."/>
            <person name="Klenk H.P."/>
        </authorList>
    </citation>
    <scope>NUCLEOTIDE SEQUENCE [LARGE SCALE GENOMIC DNA]</scope>
    <source>
        <strain evidence="3">ATCC 23193 / DSM 2154 / NCIB 8452 / DL</strain>
    </source>
</reference>
<dbReference type="eggNOG" id="ENOG5034C8U">
    <property type="taxonomic scope" value="Bacteria"/>
</dbReference>
<protein>
    <recommendedName>
        <fullName evidence="4">Pilus assembly protein, PilO</fullName>
    </recommendedName>
</protein>
<dbReference type="KEGG" id="dru:Desru_0463"/>
<name>F6DRJ5_DESRL</name>
<organism evidence="2 3">
    <name type="scientific">Desulforamulus ruminis (strain ATCC 23193 / DSM 2154 / NCIMB 8452 / DL)</name>
    <name type="common">Desulfotomaculum ruminis</name>
    <dbReference type="NCBI Taxonomy" id="696281"/>
    <lineage>
        <taxon>Bacteria</taxon>
        <taxon>Bacillati</taxon>
        <taxon>Bacillota</taxon>
        <taxon>Clostridia</taxon>
        <taxon>Eubacteriales</taxon>
        <taxon>Peptococcaceae</taxon>
        <taxon>Desulforamulus</taxon>
    </lineage>
</organism>
<dbReference type="AlphaFoldDB" id="F6DRJ5"/>
<dbReference type="Proteomes" id="UP000009234">
    <property type="component" value="Chromosome"/>
</dbReference>
<dbReference type="HOGENOM" id="CLU_1254254_0_0_9"/>
<evidence type="ECO:0000313" key="3">
    <source>
        <dbReference type="Proteomes" id="UP000009234"/>
    </source>
</evidence>
<dbReference type="EMBL" id="CP002780">
    <property type="protein sequence ID" value="AEG58749.1"/>
    <property type="molecule type" value="Genomic_DNA"/>
</dbReference>
<proteinExistence type="predicted"/>